<evidence type="ECO:0000256" key="10">
    <source>
        <dbReference type="ARBA" id="ARBA00023242"/>
    </source>
</evidence>
<evidence type="ECO:0000256" key="9">
    <source>
        <dbReference type="ARBA" id="ARBA00023170"/>
    </source>
</evidence>
<keyword evidence="4" id="KW-0863">Zinc-finger</keyword>
<keyword evidence="8" id="KW-0804">Transcription</keyword>
<dbReference type="GO" id="GO:0000978">
    <property type="term" value="F:RNA polymerase II cis-regulatory region sequence-specific DNA binding"/>
    <property type="evidence" value="ECO:0007669"/>
    <property type="project" value="InterPro"/>
</dbReference>
<keyword evidence="12" id="KW-1185">Reference proteome</keyword>
<dbReference type="SMART" id="SM00399">
    <property type="entry name" value="ZnF_C4"/>
    <property type="match status" value="1"/>
</dbReference>
<dbReference type="WBParaSite" id="PSU_v2.g7287.t1">
    <property type="protein sequence ID" value="PSU_v2.g7287.t1"/>
    <property type="gene ID" value="PSU_v2.g7287"/>
</dbReference>
<dbReference type="CDD" id="cd06960">
    <property type="entry name" value="NR_DBD_HNF4A"/>
    <property type="match status" value="1"/>
</dbReference>
<evidence type="ECO:0000256" key="5">
    <source>
        <dbReference type="ARBA" id="ARBA00022833"/>
    </source>
</evidence>
<evidence type="ECO:0000256" key="6">
    <source>
        <dbReference type="ARBA" id="ARBA00023015"/>
    </source>
</evidence>
<organism evidence="12 13">
    <name type="scientific">Panagrolaimus superbus</name>
    <dbReference type="NCBI Taxonomy" id="310955"/>
    <lineage>
        <taxon>Eukaryota</taxon>
        <taxon>Metazoa</taxon>
        <taxon>Ecdysozoa</taxon>
        <taxon>Nematoda</taxon>
        <taxon>Chromadorea</taxon>
        <taxon>Rhabditida</taxon>
        <taxon>Tylenchina</taxon>
        <taxon>Panagrolaimomorpha</taxon>
        <taxon>Panagrolaimoidea</taxon>
        <taxon>Panagrolaimidae</taxon>
        <taxon>Panagrolaimus</taxon>
    </lineage>
</organism>
<dbReference type="GO" id="GO:0008270">
    <property type="term" value="F:zinc ion binding"/>
    <property type="evidence" value="ECO:0007669"/>
    <property type="project" value="UniProtKB-KW"/>
</dbReference>
<dbReference type="Proteomes" id="UP000887577">
    <property type="component" value="Unplaced"/>
</dbReference>
<dbReference type="InterPro" id="IPR013088">
    <property type="entry name" value="Znf_NHR/GATA"/>
</dbReference>
<keyword evidence="6" id="KW-0805">Transcription regulation</keyword>
<dbReference type="InterPro" id="IPR049636">
    <property type="entry name" value="HNF4-like_DBD"/>
</dbReference>
<keyword evidence="10" id="KW-0539">Nucleus</keyword>
<keyword evidence="7" id="KW-0238">DNA-binding</keyword>
<dbReference type="Gene3D" id="3.30.50.10">
    <property type="entry name" value="Erythroid Transcription Factor GATA-1, subunit A"/>
    <property type="match status" value="1"/>
</dbReference>
<sequence>MSSTSSNEKLHIPPGGEKPLCVVCGEFTDGQHFGKFSCRACAAFFRRTVAHNLKYVCKFNQNCEISKDVRNFCRFCRYRKCVAAGMITDAVQSHRDTYGKRNLPSLEDSPPKISKDYHPSSFFLSPTDNSVFNEVETKALSYPQFSTAISTVPSSSSSTTTTPSFTLFPDKTYPILETLQPAHLLPLFNHSNNQKPPQTTFNLKHLPKMVEGYQKFRSLRKASYSLFMDEPRFINSESVPESTYSNNKKSCQVESSLAYDMIMEYFEPFSQNKLFENFQGLLSCGEKGYNTCKAYGTVENNDRLIMTDGGYVKLGELSKYYSNSSEVNGDPEEVAR</sequence>
<dbReference type="PROSITE" id="PS51030">
    <property type="entry name" value="NUCLEAR_REC_DBD_2"/>
    <property type="match status" value="1"/>
</dbReference>
<comment type="similarity">
    <text evidence="2">Belongs to the nuclear hormone receptor family.</text>
</comment>
<accession>A0A914Z4K6</accession>
<dbReference type="Pfam" id="PF00105">
    <property type="entry name" value="zf-C4"/>
    <property type="match status" value="1"/>
</dbReference>
<evidence type="ECO:0000313" key="13">
    <source>
        <dbReference type="WBParaSite" id="PSU_v2.g7287.t1"/>
    </source>
</evidence>
<keyword evidence="9" id="KW-0675">Receptor</keyword>
<dbReference type="PANTHER" id="PTHR46397">
    <property type="entry name" value="NUCLEAR HORMONE RECEPTOR FAMILY-RELATED"/>
    <property type="match status" value="1"/>
</dbReference>
<dbReference type="PANTHER" id="PTHR46397:SF4">
    <property type="entry name" value="NR LBD DOMAIN-CONTAINING PROTEIN-RELATED"/>
    <property type="match status" value="1"/>
</dbReference>
<dbReference type="PROSITE" id="PS00031">
    <property type="entry name" value="NUCLEAR_REC_DBD_1"/>
    <property type="match status" value="1"/>
</dbReference>
<dbReference type="SUPFAM" id="SSF57716">
    <property type="entry name" value="Glucocorticoid receptor-like (DNA-binding domain)"/>
    <property type="match status" value="1"/>
</dbReference>
<dbReference type="PRINTS" id="PR00047">
    <property type="entry name" value="STROIDFINGER"/>
</dbReference>
<evidence type="ECO:0000313" key="12">
    <source>
        <dbReference type="Proteomes" id="UP000887577"/>
    </source>
</evidence>
<feature type="domain" description="Nuclear receptor" evidence="11">
    <location>
        <begin position="18"/>
        <end position="93"/>
    </location>
</feature>
<name>A0A914Z4K6_9BILA</name>
<keyword evidence="5" id="KW-0862">Zinc</keyword>
<reference evidence="13" key="1">
    <citation type="submission" date="2022-11" db="UniProtKB">
        <authorList>
            <consortium name="WormBaseParasite"/>
        </authorList>
    </citation>
    <scope>IDENTIFICATION</scope>
</reference>
<dbReference type="AlphaFoldDB" id="A0A914Z4K6"/>
<evidence type="ECO:0000256" key="7">
    <source>
        <dbReference type="ARBA" id="ARBA00023125"/>
    </source>
</evidence>
<evidence type="ECO:0000256" key="3">
    <source>
        <dbReference type="ARBA" id="ARBA00022723"/>
    </source>
</evidence>
<proteinExistence type="inferred from homology"/>
<evidence type="ECO:0000256" key="1">
    <source>
        <dbReference type="ARBA" id="ARBA00004123"/>
    </source>
</evidence>
<dbReference type="GO" id="GO:0005634">
    <property type="term" value="C:nucleus"/>
    <property type="evidence" value="ECO:0007669"/>
    <property type="project" value="UniProtKB-SubCell"/>
</dbReference>
<comment type="subcellular location">
    <subcellularLocation>
        <location evidence="1">Nucleus</location>
    </subcellularLocation>
</comment>
<keyword evidence="3" id="KW-0479">Metal-binding</keyword>
<dbReference type="GO" id="GO:0003700">
    <property type="term" value="F:DNA-binding transcription factor activity"/>
    <property type="evidence" value="ECO:0007669"/>
    <property type="project" value="InterPro"/>
</dbReference>
<dbReference type="FunFam" id="3.30.50.10:FF:000030">
    <property type="entry name" value="Nuclear Hormone Receptor family"/>
    <property type="match status" value="1"/>
</dbReference>
<evidence type="ECO:0000256" key="8">
    <source>
        <dbReference type="ARBA" id="ARBA00023163"/>
    </source>
</evidence>
<evidence type="ECO:0000256" key="4">
    <source>
        <dbReference type="ARBA" id="ARBA00022771"/>
    </source>
</evidence>
<evidence type="ECO:0000256" key="2">
    <source>
        <dbReference type="ARBA" id="ARBA00005993"/>
    </source>
</evidence>
<dbReference type="InterPro" id="IPR001628">
    <property type="entry name" value="Znf_hrmn_rcpt"/>
</dbReference>
<protein>
    <submittedName>
        <fullName evidence="13">Nuclear receptor domain-containing protein</fullName>
    </submittedName>
</protein>
<evidence type="ECO:0000259" key="11">
    <source>
        <dbReference type="PROSITE" id="PS51030"/>
    </source>
</evidence>